<keyword evidence="3" id="KW-1185">Reference proteome</keyword>
<evidence type="ECO:0000313" key="3">
    <source>
        <dbReference type="Proteomes" id="UP000770661"/>
    </source>
</evidence>
<feature type="compositionally biased region" description="Basic and acidic residues" evidence="1">
    <location>
        <begin position="123"/>
        <end position="139"/>
    </location>
</feature>
<feature type="compositionally biased region" description="Basic residues" evidence="1">
    <location>
        <begin position="51"/>
        <end position="61"/>
    </location>
</feature>
<gene>
    <name evidence="2" type="ORF">GWK47_040485</name>
</gene>
<protein>
    <submittedName>
        <fullName evidence="2">Uncharacterized protein</fullName>
    </submittedName>
</protein>
<dbReference type="Proteomes" id="UP000770661">
    <property type="component" value="Unassembled WGS sequence"/>
</dbReference>
<proteinExistence type="predicted"/>
<dbReference type="EMBL" id="JACEEZ010006843">
    <property type="protein sequence ID" value="KAG0724493.1"/>
    <property type="molecule type" value="Genomic_DNA"/>
</dbReference>
<organism evidence="2 3">
    <name type="scientific">Chionoecetes opilio</name>
    <name type="common">Atlantic snow crab</name>
    <name type="synonym">Cancer opilio</name>
    <dbReference type="NCBI Taxonomy" id="41210"/>
    <lineage>
        <taxon>Eukaryota</taxon>
        <taxon>Metazoa</taxon>
        <taxon>Ecdysozoa</taxon>
        <taxon>Arthropoda</taxon>
        <taxon>Crustacea</taxon>
        <taxon>Multicrustacea</taxon>
        <taxon>Malacostraca</taxon>
        <taxon>Eumalacostraca</taxon>
        <taxon>Eucarida</taxon>
        <taxon>Decapoda</taxon>
        <taxon>Pleocyemata</taxon>
        <taxon>Brachyura</taxon>
        <taxon>Eubrachyura</taxon>
        <taxon>Majoidea</taxon>
        <taxon>Majidae</taxon>
        <taxon>Chionoecetes</taxon>
    </lineage>
</organism>
<sequence length="157" mass="17097">MKEPGEPQANKPPHQSSAEHAPLRQGKNFFPPPRTLLISSPFPCPPTLGSGRKRNRRQGCRRTRDFASSRHSRARVALTPSPSTSGAQRRGKQRQFLPNLCGPHRHNTPGLEGFPFPAQAGHNEGKSPDTRGTEGGGERARRRPAGGGFVVAVTRNE</sequence>
<comment type="caution">
    <text evidence="2">The sequence shown here is derived from an EMBL/GenBank/DDBJ whole genome shotgun (WGS) entry which is preliminary data.</text>
</comment>
<name>A0A8J4YAP1_CHIOP</name>
<reference evidence="2" key="1">
    <citation type="submission" date="2020-07" db="EMBL/GenBank/DDBJ databases">
        <title>The High-quality genome of the commercially important snow crab, Chionoecetes opilio.</title>
        <authorList>
            <person name="Jeong J.-H."/>
            <person name="Ryu S."/>
        </authorList>
    </citation>
    <scope>NUCLEOTIDE SEQUENCE</scope>
    <source>
        <strain evidence="2">MADBK_172401_WGS</strain>
        <tissue evidence="2">Digestive gland</tissue>
    </source>
</reference>
<evidence type="ECO:0000313" key="2">
    <source>
        <dbReference type="EMBL" id="KAG0724493.1"/>
    </source>
</evidence>
<feature type="region of interest" description="Disordered" evidence="1">
    <location>
        <begin position="1"/>
        <end position="157"/>
    </location>
</feature>
<evidence type="ECO:0000256" key="1">
    <source>
        <dbReference type="SAM" id="MobiDB-lite"/>
    </source>
</evidence>
<dbReference type="AlphaFoldDB" id="A0A8J4YAP1"/>
<accession>A0A8J4YAP1</accession>